<keyword evidence="3 6" id="KW-0012">Acyltransferase</keyword>
<feature type="domain" description="Phospholipid/glycerol acyltransferase" evidence="5">
    <location>
        <begin position="87"/>
        <end position="201"/>
    </location>
</feature>
<feature type="transmembrane region" description="Helical" evidence="4">
    <location>
        <begin position="21"/>
        <end position="45"/>
    </location>
</feature>
<keyword evidence="4" id="KW-0812">Transmembrane</keyword>
<keyword evidence="2 6" id="KW-0808">Transferase</keyword>
<accession>A0A512IK70</accession>
<evidence type="ECO:0000259" key="5">
    <source>
        <dbReference type="SMART" id="SM00563"/>
    </source>
</evidence>
<organism evidence="6 7">
    <name type="scientific">Methylobacterium haplocladii</name>
    <dbReference type="NCBI Taxonomy" id="1176176"/>
    <lineage>
        <taxon>Bacteria</taxon>
        <taxon>Pseudomonadati</taxon>
        <taxon>Pseudomonadota</taxon>
        <taxon>Alphaproteobacteria</taxon>
        <taxon>Hyphomicrobiales</taxon>
        <taxon>Methylobacteriaceae</taxon>
        <taxon>Methylobacterium</taxon>
    </lineage>
</organism>
<evidence type="ECO:0000313" key="7">
    <source>
        <dbReference type="Proteomes" id="UP000321258"/>
    </source>
</evidence>
<keyword evidence="4" id="KW-1133">Transmembrane helix</keyword>
<dbReference type="PANTHER" id="PTHR10434">
    <property type="entry name" value="1-ACYL-SN-GLYCEROL-3-PHOSPHATE ACYLTRANSFERASE"/>
    <property type="match status" value="1"/>
</dbReference>
<dbReference type="InterPro" id="IPR002123">
    <property type="entry name" value="Plipid/glycerol_acylTrfase"/>
</dbReference>
<dbReference type="PANTHER" id="PTHR10434:SF40">
    <property type="entry name" value="1-ACYL-SN-GLYCEROL-3-PHOSPHATE ACYLTRANSFERASE"/>
    <property type="match status" value="1"/>
</dbReference>
<dbReference type="EMBL" id="BJZT01000005">
    <property type="protein sequence ID" value="GEO98038.1"/>
    <property type="molecule type" value="Genomic_DNA"/>
</dbReference>
<gene>
    <name evidence="6" type="ORF">MHA02_04260</name>
</gene>
<evidence type="ECO:0000256" key="4">
    <source>
        <dbReference type="SAM" id="Phobius"/>
    </source>
</evidence>
<dbReference type="CDD" id="cd07989">
    <property type="entry name" value="LPLAT_AGPAT-like"/>
    <property type="match status" value="1"/>
</dbReference>
<dbReference type="GO" id="GO:0003841">
    <property type="term" value="F:1-acylglycerol-3-phosphate O-acyltransferase activity"/>
    <property type="evidence" value="ECO:0007669"/>
    <property type="project" value="TreeGrafter"/>
</dbReference>
<keyword evidence="4" id="KW-0472">Membrane</keyword>
<keyword evidence="7" id="KW-1185">Reference proteome</keyword>
<dbReference type="AlphaFoldDB" id="A0A512IK70"/>
<dbReference type="Proteomes" id="UP000321258">
    <property type="component" value="Unassembled WGS sequence"/>
</dbReference>
<protein>
    <submittedName>
        <fullName evidence="6">1-acyl-sn-glycerol-3-phosphate acyltransferase</fullName>
    </submittedName>
</protein>
<dbReference type="SUPFAM" id="SSF69593">
    <property type="entry name" value="Glycerol-3-phosphate (1)-acyltransferase"/>
    <property type="match status" value="1"/>
</dbReference>
<reference evidence="6 7" key="1">
    <citation type="submission" date="2019-07" db="EMBL/GenBank/DDBJ databases">
        <title>Whole genome shotgun sequence of Methylobacterium haplocladii NBRC 107714.</title>
        <authorList>
            <person name="Hosoyama A."/>
            <person name="Uohara A."/>
            <person name="Ohji S."/>
            <person name="Ichikawa N."/>
        </authorList>
    </citation>
    <scope>NUCLEOTIDE SEQUENCE [LARGE SCALE GENOMIC DNA]</scope>
    <source>
        <strain evidence="6 7">NBRC 107714</strain>
    </source>
</reference>
<evidence type="ECO:0000313" key="6">
    <source>
        <dbReference type="EMBL" id="GEO98038.1"/>
    </source>
</evidence>
<evidence type="ECO:0000256" key="1">
    <source>
        <dbReference type="ARBA" id="ARBA00005189"/>
    </source>
</evidence>
<evidence type="ECO:0000256" key="2">
    <source>
        <dbReference type="ARBA" id="ARBA00022679"/>
    </source>
</evidence>
<sequence>MSAASGDLSFKDSRVSRTRSVLFNLYWAGWTGLFAFPLVVLAALGSPARPIRAFTRLWSRGILFGLHHIIGLTYVEEGRERIPAEPCLIVANHQSAWETLAFLTLVPNVAIVAKRELVAIPIVGWFLKRSPMIIIDRANGTQALRIMIDESRAAIGQGRSILMFPEGTRGEITAPVQFKRGVELLYAKLGLPVLPVAVNSGLYWPHGGSRHKPGTVVVSYLATLAPGLTGGEFMRGTQGAIDSELDRWREPEARTVEPALQAI</sequence>
<comment type="caution">
    <text evidence="6">The sequence shown here is derived from an EMBL/GenBank/DDBJ whole genome shotgun (WGS) entry which is preliminary data.</text>
</comment>
<dbReference type="SMART" id="SM00563">
    <property type="entry name" value="PlsC"/>
    <property type="match status" value="1"/>
</dbReference>
<evidence type="ECO:0000256" key="3">
    <source>
        <dbReference type="ARBA" id="ARBA00023315"/>
    </source>
</evidence>
<dbReference type="GO" id="GO:0006654">
    <property type="term" value="P:phosphatidic acid biosynthetic process"/>
    <property type="evidence" value="ECO:0007669"/>
    <property type="project" value="TreeGrafter"/>
</dbReference>
<name>A0A512IK70_9HYPH</name>
<dbReference type="Pfam" id="PF01553">
    <property type="entry name" value="Acyltransferase"/>
    <property type="match status" value="1"/>
</dbReference>
<proteinExistence type="predicted"/>
<comment type="pathway">
    <text evidence="1">Lipid metabolism.</text>
</comment>